<dbReference type="Proteomes" id="UP000030651">
    <property type="component" value="Unassembled WGS sequence"/>
</dbReference>
<dbReference type="InParanoid" id="W3XCF8"/>
<evidence type="ECO:0000313" key="2">
    <source>
        <dbReference type="Proteomes" id="UP000030651"/>
    </source>
</evidence>
<proteinExistence type="predicted"/>
<dbReference type="EMBL" id="KI912111">
    <property type="protein sequence ID" value="ETS83132.1"/>
    <property type="molecule type" value="Genomic_DNA"/>
</dbReference>
<dbReference type="AlphaFoldDB" id="W3XCF8"/>
<dbReference type="KEGG" id="pfy:PFICI_05008"/>
<reference evidence="2" key="1">
    <citation type="journal article" date="2015" name="BMC Genomics">
        <title>Genomic and transcriptomic analysis of the endophytic fungus Pestalotiopsis fici reveals its lifestyle and high potential for synthesis of natural products.</title>
        <authorList>
            <person name="Wang X."/>
            <person name="Zhang X."/>
            <person name="Liu L."/>
            <person name="Xiang M."/>
            <person name="Wang W."/>
            <person name="Sun X."/>
            <person name="Che Y."/>
            <person name="Guo L."/>
            <person name="Liu G."/>
            <person name="Guo L."/>
            <person name="Wang C."/>
            <person name="Yin W.B."/>
            <person name="Stadler M."/>
            <person name="Zhang X."/>
            <person name="Liu X."/>
        </authorList>
    </citation>
    <scope>NUCLEOTIDE SEQUENCE [LARGE SCALE GENOMIC DNA]</scope>
    <source>
        <strain evidence="2">W106-1 / CGMCC3.15140</strain>
    </source>
</reference>
<evidence type="ECO:0000313" key="1">
    <source>
        <dbReference type="EMBL" id="ETS83132.1"/>
    </source>
</evidence>
<accession>W3XCF8</accession>
<name>W3XCF8_PESFW</name>
<dbReference type="GeneID" id="19270021"/>
<protein>
    <submittedName>
        <fullName evidence="1">Uncharacterized protein</fullName>
    </submittedName>
</protein>
<organism evidence="1 2">
    <name type="scientific">Pestalotiopsis fici (strain W106-1 / CGMCC3.15140)</name>
    <dbReference type="NCBI Taxonomy" id="1229662"/>
    <lineage>
        <taxon>Eukaryota</taxon>
        <taxon>Fungi</taxon>
        <taxon>Dikarya</taxon>
        <taxon>Ascomycota</taxon>
        <taxon>Pezizomycotina</taxon>
        <taxon>Sordariomycetes</taxon>
        <taxon>Xylariomycetidae</taxon>
        <taxon>Amphisphaeriales</taxon>
        <taxon>Sporocadaceae</taxon>
        <taxon>Pestalotiopsis</taxon>
    </lineage>
</organism>
<dbReference type="HOGENOM" id="CLU_2097663_0_0_1"/>
<dbReference type="RefSeq" id="XP_007831780.1">
    <property type="nucleotide sequence ID" value="XM_007833589.1"/>
</dbReference>
<sequence>MASTYSRTRINKAHPQDVVPMDIDTDTVFGRVDTVFSTLETDVEMTDISEGDMSEDEDTDVVMDMGDENVGWIDEDMDMMDVDVEIKNLDIEMEDCDSHYDDMEVDKKLDCLMELD</sequence>
<gene>
    <name evidence="1" type="ORF">PFICI_05008</name>
</gene>
<keyword evidence="2" id="KW-1185">Reference proteome</keyword>